<name>A0AA38FCD2_TAXCH</name>
<dbReference type="EMBL" id="JAHRHJ020000010">
    <property type="protein sequence ID" value="KAH9297353.1"/>
    <property type="molecule type" value="Genomic_DNA"/>
</dbReference>
<comment type="caution">
    <text evidence="1">The sequence shown here is derived from an EMBL/GenBank/DDBJ whole genome shotgun (WGS) entry which is preliminary data.</text>
</comment>
<reference evidence="1 2" key="1">
    <citation type="journal article" date="2021" name="Nat. Plants">
        <title>The Taxus genome provides insights into paclitaxel biosynthesis.</title>
        <authorList>
            <person name="Xiong X."/>
            <person name="Gou J."/>
            <person name="Liao Q."/>
            <person name="Li Y."/>
            <person name="Zhou Q."/>
            <person name="Bi G."/>
            <person name="Li C."/>
            <person name="Du R."/>
            <person name="Wang X."/>
            <person name="Sun T."/>
            <person name="Guo L."/>
            <person name="Liang H."/>
            <person name="Lu P."/>
            <person name="Wu Y."/>
            <person name="Zhang Z."/>
            <person name="Ro D.K."/>
            <person name="Shang Y."/>
            <person name="Huang S."/>
            <person name="Yan J."/>
        </authorList>
    </citation>
    <scope>NUCLEOTIDE SEQUENCE [LARGE SCALE GENOMIC DNA]</scope>
    <source>
        <strain evidence="1">Ta-2019</strain>
    </source>
</reference>
<evidence type="ECO:0000313" key="1">
    <source>
        <dbReference type="EMBL" id="KAH9297353.1"/>
    </source>
</evidence>
<dbReference type="Proteomes" id="UP000824469">
    <property type="component" value="Unassembled WGS sequence"/>
</dbReference>
<feature type="non-terminal residue" evidence="1">
    <location>
        <position position="1"/>
    </location>
</feature>
<gene>
    <name evidence="1" type="ORF">KI387_029035</name>
</gene>
<sequence>SGDVSAMFMGGYIYEKRGRDMLRSLIPLENATRVFLRALVASASASLTYVLKAEMDCRFSPMFFSFQTMYVMLFLWINHEYVPLIIWI</sequence>
<accession>A0AA38FCD2</accession>
<proteinExistence type="predicted"/>
<protein>
    <submittedName>
        <fullName evidence="1">Uncharacterized protein</fullName>
    </submittedName>
</protein>
<feature type="non-terminal residue" evidence="1">
    <location>
        <position position="88"/>
    </location>
</feature>
<organism evidence="1 2">
    <name type="scientific">Taxus chinensis</name>
    <name type="common">Chinese yew</name>
    <name type="synonym">Taxus wallichiana var. chinensis</name>
    <dbReference type="NCBI Taxonomy" id="29808"/>
    <lineage>
        <taxon>Eukaryota</taxon>
        <taxon>Viridiplantae</taxon>
        <taxon>Streptophyta</taxon>
        <taxon>Embryophyta</taxon>
        <taxon>Tracheophyta</taxon>
        <taxon>Spermatophyta</taxon>
        <taxon>Pinopsida</taxon>
        <taxon>Pinidae</taxon>
        <taxon>Conifers II</taxon>
        <taxon>Cupressales</taxon>
        <taxon>Taxaceae</taxon>
        <taxon>Taxus</taxon>
    </lineage>
</organism>
<dbReference type="AlphaFoldDB" id="A0AA38FCD2"/>
<keyword evidence="2" id="KW-1185">Reference proteome</keyword>
<evidence type="ECO:0000313" key="2">
    <source>
        <dbReference type="Proteomes" id="UP000824469"/>
    </source>
</evidence>